<feature type="chain" id="PRO_5003849645" description="Porin domain-containing protein" evidence="5">
    <location>
        <begin position="22"/>
        <end position="357"/>
    </location>
</feature>
<reference evidence="6 7" key="1">
    <citation type="submission" date="2012-06" db="EMBL/GenBank/DDBJ databases">
        <title>The Genome Sequence of Aeromonas veronii AMC34.</title>
        <authorList>
            <consortium name="The Broad Institute Genome Sequencing Platform"/>
            <person name="Earl A."/>
            <person name="Ward D."/>
            <person name="Feldgarden M."/>
            <person name="Gevers D."/>
            <person name="Graf J."/>
            <person name="Tomasi A."/>
            <person name="Horneman A."/>
            <person name="Walker B."/>
            <person name="Young S.K."/>
            <person name="Zeng Q."/>
            <person name="Gargeya S."/>
            <person name="Fitzgerald M."/>
            <person name="Haas B."/>
            <person name="Abouelleil A."/>
            <person name="Alvarado L."/>
            <person name="Arachchi H.M."/>
            <person name="Berlin A.M."/>
            <person name="Chapman S.B."/>
            <person name="Goldberg J."/>
            <person name="Griggs A."/>
            <person name="Gujja S."/>
            <person name="Hansen M."/>
            <person name="Howarth C."/>
            <person name="Imamovic A."/>
            <person name="Larimer J."/>
            <person name="McCowan C."/>
            <person name="Montmayeur A."/>
            <person name="Murphy C."/>
            <person name="Neiman D."/>
            <person name="Pearson M."/>
            <person name="Priest M."/>
            <person name="Roberts A."/>
            <person name="Saif S."/>
            <person name="Shea T."/>
            <person name="Sisk P."/>
            <person name="Sykes S."/>
            <person name="Wortman J."/>
            <person name="Nusbaum C."/>
            <person name="Birren B."/>
        </authorList>
    </citation>
    <scope>NUCLEOTIDE SEQUENCE [LARGE SCALE GENOMIC DNA]</scope>
    <source>
        <strain evidence="6 7">AMC34</strain>
    </source>
</reference>
<proteinExistence type="inferred from homology"/>
<dbReference type="CDD" id="cd00342">
    <property type="entry name" value="gram_neg_porins"/>
    <property type="match status" value="1"/>
</dbReference>
<sequence>MKKSALTMAITSLVLASGAQAATVINQNGTKLDIGGRVNGEYYASGNKDLRGDSSYFRLHVNGETAINNELNAFGFAEYNLPTSGSDNDELRYAYAGMKHDTFGTLVYGRQDGLFDKAVKNTTDIMPEFGGDGLGKVNDLFGTGRSNGLLQYIYTYDGLSLGAQFTGEGKAQNNDRFTNSGNNLMGTGNGFATSATYNFDNGLGLGVAYNQAKKTNDQRNYSSFGGDHDAKLVGGAISYTNSGFYMAVNYSHGEYQSIVNNGFAAESNGYEAVAKYRAGDFEPIAAYIREDVKDTSNNISGRLNEYVDLSVRYYFTENFTTFVDYKMNLLDDGSMSGYSKYGQPTDDIVAISMEYNF</sequence>
<dbReference type="InterPro" id="IPR001897">
    <property type="entry name" value="Porin_gammaproteobac"/>
</dbReference>
<comment type="caution">
    <text evidence="6">The sequence shown here is derived from an EMBL/GenBank/DDBJ whole genome shotgun (WGS) entry which is preliminary data.</text>
</comment>
<dbReference type="AlphaFoldDB" id="K1JED6"/>
<dbReference type="Pfam" id="PF00267">
    <property type="entry name" value="Porin_1"/>
    <property type="match status" value="1"/>
</dbReference>
<dbReference type="InterPro" id="IPR050298">
    <property type="entry name" value="Gram-neg_bact_OMP"/>
</dbReference>
<evidence type="ECO:0000256" key="5">
    <source>
        <dbReference type="SAM" id="SignalP"/>
    </source>
</evidence>
<evidence type="ECO:0000256" key="3">
    <source>
        <dbReference type="ARBA" id="ARBA00022729"/>
    </source>
</evidence>
<evidence type="ECO:0000313" key="6">
    <source>
        <dbReference type="EMBL" id="EKB17859.1"/>
    </source>
</evidence>
<dbReference type="GO" id="GO:0034220">
    <property type="term" value="P:monoatomic ion transmembrane transport"/>
    <property type="evidence" value="ECO:0007669"/>
    <property type="project" value="InterPro"/>
</dbReference>
<dbReference type="InterPro" id="IPR023614">
    <property type="entry name" value="Porin_dom_sf"/>
</dbReference>
<organism evidence="6 7">
    <name type="scientific">Aeromonas veronii AMC34</name>
    <dbReference type="NCBI Taxonomy" id="1073383"/>
    <lineage>
        <taxon>Bacteria</taxon>
        <taxon>Pseudomonadati</taxon>
        <taxon>Pseudomonadota</taxon>
        <taxon>Gammaproteobacteria</taxon>
        <taxon>Aeromonadales</taxon>
        <taxon>Aeromonadaceae</taxon>
        <taxon>Aeromonas</taxon>
    </lineage>
</organism>
<dbReference type="RefSeq" id="WP_005348295.1">
    <property type="nucleotide sequence ID" value="NZ_JH823256.1"/>
</dbReference>
<accession>K1JED6</accession>
<name>K1JED6_AERVE</name>
<evidence type="ECO:0000256" key="2">
    <source>
        <dbReference type="ARBA" id="ARBA00007539"/>
    </source>
</evidence>
<dbReference type="PRINTS" id="PR00183">
    <property type="entry name" value="ECOLIPORIN"/>
</dbReference>
<feature type="signal peptide" evidence="5">
    <location>
        <begin position="1"/>
        <end position="21"/>
    </location>
</feature>
<dbReference type="InterPro" id="IPR033900">
    <property type="entry name" value="Gram_neg_porin_domain"/>
</dbReference>
<evidence type="ECO:0000256" key="1">
    <source>
        <dbReference type="ARBA" id="ARBA00004571"/>
    </source>
</evidence>
<dbReference type="Gene3D" id="2.40.160.10">
    <property type="entry name" value="Porin"/>
    <property type="match status" value="1"/>
</dbReference>
<dbReference type="EMBL" id="AGWU01000024">
    <property type="protein sequence ID" value="EKB17859.1"/>
    <property type="molecule type" value="Genomic_DNA"/>
</dbReference>
<evidence type="ECO:0008006" key="8">
    <source>
        <dbReference type="Google" id="ProtNLM"/>
    </source>
</evidence>
<dbReference type="PATRIC" id="fig|1073383.3.peg.4086"/>
<comment type="similarity">
    <text evidence="2">Belongs to the Gram-negative porin family.</text>
</comment>
<keyword evidence="4" id="KW-0472">Membrane</keyword>
<protein>
    <recommendedName>
        <fullName evidence="8">Porin domain-containing protein</fullName>
    </recommendedName>
</protein>
<dbReference type="GO" id="GO:0009279">
    <property type="term" value="C:cell outer membrane"/>
    <property type="evidence" value="ECO:0007669"/>
    <property type="project" value="UniProtKB-SubCell"/>
</dbReference>
<dbReference type="SUPFAM" id="SSF56935">
    <property type="entry name" value="Porins"/>
    <property type="match status" value="1"/>
</dbReference>
<comment type="subcellular location">
    <subcellularLocation>
        <location evidence="1">Cell outer membrane</location>
        <topology evidence="1">Multi-pass membrane protein</topology>
    </subcellularLocation>
</comment>
<dbReference type="PANTHER" id="PTHR34501">
    <property type="entry name" value="PROTEIN YDDL-RELATED"/>
    <property type="match status" value="1"/>
</dbReference>
<dbReference type="Proteomes" id="UP000006087">
    <property type="component" value="Unassembled WGS sequence"/>
</dbReference>
<dbReference type="HOGENOM" id="CLU_058202_1_2_6"/>
<keyword evidence="3 5" id="KW-0732">Signal</keyword>
<dbReference type="InterPro" id="IPR001702">
    <property type="entry name" value="Porin_Gram-ve"/>
</dbReference>
<gene>
    <name evidence="6" type="ORF">HMPREF1168_04086</name>
</gene>
<evidence type="ECO:0000313" key="7">
    <source>
        <dbReference type="Proteomes" id="UP000006087"/>
    </source>
</evidence>
<evidence type="ECO:0000256" key="4">
    <source>
        <dbReference type="ARBA" id="ARBA00023136"/>
    </source>
</evidence>
<dbReference type="GO" id="GO:0015288">
    <property type="term" value="F:porin activity"/>
    <property type="evidence" value="ECO:0007669"/>
    <property type="project" value="InterPro"/>
</dbReference>
<dbReference type="PANTHER" id="PTHR34501:SF2">
    <property type="entry name" value="OUTER MEMBRANE PORIN F-RELATED"/>
    <property type="match status" value="1"/>
</dbReference>